<evidence type="ECO:0000256" key="1">
    <source>
        <dbReference type="ARBA" id="ARBA00022723"/>
    </source>
</evidence>
<dbReference type="PhylomeDB" id="T1J1U5"/>
<keyword evidence="4" id="KW-1185">Reference proteome</keyword>
<protein>
    <submittedName>
        <fullName evidence="3">Uncharacterized protein</fullName>
    </submittedName>
</protein>
<accession>T1J1U5</accession>
<dbReference type="CDD" id="cd00022">
    <property type="entry name" value="BIR"/>
    <property type="match status" value="1"/>
</dbReference>
<name>T1J1U5_STRMM</name>
<dbReference type="PANTHER" id="PTHR46771">
    <property type="entry name" value="DETERIN"/>
    <property type="match status" value="1"/>
</dbReference>
<keyword evidence="1" id="KW-0479">Metal-binding</keyword>
<dbReference type="InterPro" id="IPR001370">
    <property type="entry name" value="BIR_rpt"/>
</dbReference>
<dbReference type="PANTHER" id="PTHR46771:SF5">
    <property type="entry name" value="DETERIN"/>
    <property type="match status" value="1"/>
</dbReference>
<evidence type="ECO:0000313" key="4">
    <source>
        <dbReference type="Proteomes" id="UP000014500"/>
    </source>
</evidence>
<dbReference type="InterPro" id="IPR051190">
    <property type="entry name" value="Baculoviral_IAP"/>
</dbReference>
<proteinExistence type="predicted"/>
<dbReference type="Gene3D" id="1.10.1170.10">
    <property type="entry name" value="Inhibitor Of Apoptosis Protein (2mihbC-IAP-1), Chain A"/>
    <property type="match status" value="1"/>
</dbReference>
<dbReference type="Pfam" id="PF00653">
    <property type="entry name" value="BIR"/>
    <property type="match status" value="1"/>
</dbReference>
<organism evidence="3 4">
    <name type="scientific">Strigamia maritima</name>
    <name type="common">European centipede</name>
    <name type="synonym">Geophilus maritimus</name>
    <dbReference type="NCBI Taxonomy" id="126957"/>
    <lineage>
        <taxon>Eukaryota</taxon>
        <taxon>Metazoa</taxon>
        <taxon>Ecdysozoa</taxon>
        <taxon>Arthropoda</taxon>
        <taxon>Myriapoda</taxon>
        <taxon>Chilopoda</taxon>
        <taxon>Pleurostigmophora</taxon>
        <taxon>Geophilomorpha</taxon>
        <taxon>Linotaeniidae</taxon>
        <taxon>Strigamia</taxon>
    </lineage>
</organism>
<dbReference type="HOGENOM" id="CLU_016347_0_2_1"/>
<dbReference type="SMART" id="SM00238">
    <property type="entry name" value="BIR"/>
    <property type="match status" value="1"/>
</dbReference>
<evidence type="ECO:0000256" key="2">
    <source>
        <dbReference type="ARBA" id="ARBA00022833"/>
    </source>
</evidence>
<keyword evidence="2" id="KW-0862">Zinc</keyword>
<sequence>METLKELREKFPWCSEADRLKSFNKWPYQRESKCTPVEMARAGFYCPDEKFADLAKCFVCDKELDGWEIGDVPWHEHESHSPNCPFIKLGKTESEMKVDDFLKLACETSTFKIVSESSLSQIKRLID</sequence>
<reference evidence="4" key="1">
    <citation type="submission" date="2011-05" db="EMBL/GenBank/DDBJ databases">
        <authorList>
            <person name="Richards S.R."/>
            <person name="Qu J."/>
            <person name="Jiang H."/>
            <person name="Jhangiani S.N."/>
            <person name="Agravi P."/>
            <person name="Goodspeed R."/>
            <person name="Gross S."/>
            <person name="Mandapat C."/>
            <person name="Jackson L."/>
            <person name="Mathew T."/>
            <person name="Pu L."/>
            <person name="Thornton R."/>
            <person name="Saada N."/>
            <person name="Wilczek-Boney K.B."/>
            <person name="Lee S."/>
            <person name="Kovar C."/>
            <person name="Wu Y."/>
            <person name="Scherer S.E."/>
            <person name="Worley K.C."/>
            <person name="Muzny D.M."/>
            <person name="Gibbs R."/>
        </authorList>
    </citation>
    <scope>NUCLEOTIDE SEQUENCE</scope>
    <source>
        <strain evidence="4">Brora</strain>
    </source>
</reference>
<dbReference type="EnsemblMetazoa" id="SMAR007518-RA">
    <property type="protein sequence ID" value="SMAR007518-PA"/>
    <property type="gene ID" value="SMAR007518"/>
</dbReference>
<dbReference type="EMBL" id="JH431789">
    <property type="status" value="NOT_ANNOTATED_CDS"/>
    <property type="molecule type" value="Genomic_DNA"/>
</dbReference>
<dbReference type="OMA" id="PWHEHES"/>
<dbReference type="eggNOG" id="KOG1101">
    <property type="taxonomic scope" value="Eukaryota"/>
</dbReference>
<dbReference type="SUPFAM" id="SSF57924">
    <property type="entry name" value="Inhibitor of apoptosis (IAP) repeat"/>
    <property type="match status" value="1"/>
</dbReference>
<dbReference type="STRING" id="126957.T1J1U5"/>
<dbReference type="Proteomes" id="UP000014500">
    <property type="component" value="Unassembled WGS sequence"/>
</dbReference>
<dbReference type="PROSITE" id="PS50143">
    <property type="entry name" value="BIR_REPEAT_2"/>
    <property type="match status" value="1"/>
</dbReference>
<evidence type="ECO:0000313" key="3">
    <source>
        <dbReference type="EnsemblMetazoa" id="SMAR007518-PA"/>
    </source>
</evidence>
<dbReference type="AlphaFoldDB" id="T1J1U5"/>
<dbReference type="GO" id="GO:0046872">
    <property type="term" value="F:metal ion binding"/>
    <property type="evidence" value="ECO:0007669"/>
    <property type="project" value="UniProtKB-KW"/>
</dbReference>
<reference evidence="3" key="2">
    <citation type="submission" date="2015-02" db="UniProtKB">
        <authorList>
            <consortium name="EnsemblMetazoa"/>
        </authorList>
    </citation>
    <scope>IDENTIFICATION</scope>
</reference>